<accession>A0A2T2XLZ8</accession>
<dbReference type="GO" id="GO:0003700">
    <property type="term" value="F:DNA-binding transcription factor activity"/>
    <property type="evidence" value="ECO:0007669"/>
    <property type="project" value="InterPro"/>
</dbReference>
<dbReference type="InterPro" id="IPR000524">
    <property type="entry name" value="Tscrpt_reg_HTH_GntR"/>
</dbReference>
<dbReference type="CDD" id="cd07377">
    <property type="entry name" value="WHTH_GntR"/>
    <property type="match status" value="1"/>
</dbReference>
<dbReference type="SMART" id="SM00866">
    <property type="entry name" value="UTRA"/>
    <property type="match status" value="1"/>
</dbReference>
<dbReference type="InterPro" id="IPR036390">
    <property type="entry name" value="WH_DNA-bd_sf"/>
</dbReference>
<comment type="caution">
    <text evidence="5">The sequence shown here is derived from an EMBL/GenBank/DDBJ whole genome shotgun (WGS) entry which is preliminary data.</text>
</comment>
<dbReference type="PROSITE" id="PS50949">
    <property type="entry name" value="HTH_GNTR"/>
    <property type="match status" value="1"/>
</dbReference>
<dbReference type="PANTHER" id="PTHR44846:SF1">
    <property type="entry name" value="MANNOSYL-D-GLYCERATE TRANSPORT_METABOLISM SYSTEM REPRESSOR MNGR-RELATED"/>
    <property type="match status" value="1"/>
</dbReference>
<dbReference type="GO" id="GO:0003677">
    <property type="term" value="F:DNA binding"/>
    <property type="evidence" value="ECO:0007669"/>
    <property type="project" value="UniProtKB-KW"/>
</dbReference>
<gene>
    <name evidence="5" type="ORF">C7B46_00505</name>
</gene>
<dbReference type="AlphaFoldDB" id="A0A2T2XLZ8"/>
<evidence type="ECO:0000256" key="3">
    <source>
        <dbReference type="ARBA" id="ARBA00023163"/>
    </source>
</evidence>
<dbReference type="InterPro" id="IPR050679">
    <property type="entry name" value="Bact_HTH_transcr_reg"/>
</dbReference>
<evidence type="ECO:0000256" key="1">
    <source>
        <dbReference type="ARBA" id="ARBA00023015"/>
    </source>
</evidence>
<dbReference type="Proteomes" id="UP000242972">
    <property type="component" value="Unassembled WGS sequence"/>
</dbReference>
<dbReference type="FunFam" id="1.10.10.10:FF:000079">
    <property type="entry name" value="GntR family transcriptional regulator"/>
    <property type="match status" value="1"/>
</dbReference>
<organism evidence="5 6">
    <name type="scientific">Sulfobacillus benefaciens</name>
    <dbReference type="NCBI Taxonomy" id="453960"/>
    <lineage>
        <taxon>Bacteria</taxon>
        <taxon>Bacillati</taxon>
        <taxon>Bacillota</taxon>
        <taxon>Clostridia</taxon>
        <taxon>Eubacteriales</taxon>
        <taxon>Clostridiales Family XVII. Incertae Sedis</taxon>
        <taxon>Sulfobacillus</taxon>
    </lineage>
</organism>
<sequence length="247" mass="27425">MPLYYQVAQLIRTEISEGGFAVGEQIPPERDLQARYGVSRITVRQAIDNLVQEGILLRQQGRGTFVLGVPARDTTTELAGSLESIEVLGKQTEVRLLAAQFVLCPAQVSRDLGTDAKENVLKVNRVRSSNDLPFAYLTNWLSEHWASKIDLNALRQRSLLAQLRDLGAMPDSADQTITATLATPEVSYLLDTPVGSPMLKGYRVYYLTGKPIMVLESLYRPDRYAYRVRLSAKSPQLAGVWLAGEES</sequence>
<evidence type="ECO:0000313" key="6">
    <source>
        <dbReference type="Proteomes" id="UP000242972"/>
    </source>
</evidence>
<dbReference type="EMBL" id="PXYW01000001">
    <property type="protein sequence ID" value="PSR35507.1"/>
    <property type="molecule type" value="Genomic_DNA"/>
</dbReference>
<dbReference type="Pfam" id="PF00392">
    <property type="entry name" value="GntR"/>
    <property type="match status" value="1"/>
</dbReference>
<dbReference type="SUPFAM" id="SSF64288">
    <property type="entry name" value="Chorismate lyase-like"/>
    <property type="match status" value="1"/>
</dbReference>
<feature type="domain" description="HTH gntR-type" evidence="4">
    <location>
        <begin position="1"/>
        <end position="69"/>
    </location>
</feature>
<dbReference type="Gene3D" id="3.40.1410.10">
    <property type="entry name" value="Chorismate lyase-like"/>
    <property type="match status" value="1"/>
</dbReference>
<evidence type="ECO:0000256" key="2">
    <source>
        <dbReference type="ARBA" id="ARBA00023125"/>
    </source>
</evidence>
<keyword evidence="3" id="KW-0804">Transcription</keyword>
<dbReference type="PANTHER" id="PTHR44846">
    <property type="entry name" value="MANNOSYL-D-GLYCERATE TRANSPORT/METABOLISM SYSTEM REPRESSOR MNGR-RELATED"/>
    <property type="match status" value="1"/>
</dbReference>
<proteinExistence type="predicted"/>
<dbReference type="InterPro" id="IPR011663">
    <property type="entry name" value="UTRA"/>
</dbReference>
<dbReference type="PRINTS" id="PR00035">
    <property type="entry name" value="HTHGNTR"/>
</dbReference>
<name>A0A2T2XLZ8_9FIRM</name>
<keyword evidence="1" id="KW-0805">Transcription regulation</keyword>
<dbReference type="InterPro" id="IPR036388">
    <property type="entry name" value="WH-like_DNA-bd_sf"/>
</dbReference>
<evidence type="ECO:0000313" key="5">
    <source>
        <dbReference type="EMBL" id="PSR35507.1"/>
    </source>
</evidence>
<dbReference type="Gene3D" id="1.10.10.10">
    <property type="entry name" value="Winged helix-like DNA-binding domain superfamily/Winged helix DNA-binding domain"/>
    <property type="match status" value="1"/>
</dbReference>
<dbReference type="SUPFAM" id="SSF46785">
    <property type="entry name" value="Winged helix' DNA-binding domain"/>
    <property type="match status" value="1"/>
</dbReference>
<dbReference type="Pfam" id="PF07702">
    <property type="entry name" value="UTRA"/>
    <property type="match status" value="1"/>
</dbReference>
<protein>
    <recommendedName>
        <fullName evidence="4">HTH gntR-type domain-containing protein</fullName>
    </recommendedName>
</protein>
<dbReference type="SMART" id="SM00345">
    <property type="entry name" value="HTH_GNTR"/>
    <property type="match status" value="1"/>
</dbReference>
<reference evidence="5 6" key="1">
    <citation type="journal article" date="2014" name="BMC Genomics">
        <title>Comparison of environmental and isolate Sulfobacillus genomes reveals diverse carbon, sulfur, nitrogen, and hydrogen metabolisms.</title>
        <authorList>
            <person name="Justice N.B."/>
            <person name="Norman A."/>
            <person name="Brown C.T."/>
            <person name="Singh A."/>
            <person name="Thomas B.C."/>
            <person name="Banfield J.F."/>
        </authorList>
    </citation>
    <scope>NUCLEOTIDE SEQUENCE [LARGE SCALE GENOMIC DNA]</scope>
    <source>
        <strain evidence="5">AMDSBA4</strain>
    </source>
</reference>
<keyword evidence="2" id="KW-0238">DNA-binding</keyword>
<evidence type="ECO:0000259" key="4">
    <source>
        <dbReference type="PROSITE" id="PS50949"/>
    </source>
</evidence>
<dbReference type="InterPro" id="IPR028978">
    <property type="entry name" value="Chorismate_lyase_/UTRA_dom_sf"/>
</dbReference>
<dbReference type="GO" id="GO:0045892">
    <property type="term" value="P:negative regulation of DNA-templated transcription"/>
    <property type="evidence" value="ECO:0007669"/>
    <property type="project" value="TreeGrafter"/>
</dbReference>